<feature type="region of interest" description="Disordered" evidence="1">
    <location>
        <begin position="57"/>
        <end position="80"/>
    </location>
</feature>
<proteinExistence type="predicted"/>
<reference evidence="2" key="1">
    <citation type="submission" date="2023-10" db="EMBL/GenBank/DDBJ databases">
        <authorList>
            <person name="Chen Y."/>
            <person name="Shah S."/>
            <person name="Dougan E. K."/>
            <person name="Thang M."/>
            <person name="Chan C."/>
        </authorList>
    </citation>
    <scope>NUCLEOTIDE SEQUENCE [LARGE SCALE GENOMIC DNA]</scope>
</reference>
<evidence type="ECO:0000313" key="3">
    <source>
        <dbReference type="Proteomes" id="UP001189429"/>
    </source>
</evidence>
<sequence length="114" mass="12405">SSFGSVRRSRGPRRQLDRCCDPTLAFQPRPDSSVLHRPLVNGALHATHEALRHQASCDAGRDGRRSWPLPGRSGIKCGGHRQHWRGGFPARLAAEANRHTAALQPYGPPGSSTP</sequence>
<evidence type="ECO:0000313" key="2">
    <source>
        <dbReference type="EMBL" id="CAK0898649.1"/>
    </source>
</evidence>
<evidence type="ECO:0000256" key="1">
    <source>
        <dbReference type="SAM" id="MobiDB-lite"/>
    </source>
</evidence>
<dbReference type="Proteomes" id="UP001189429">
    <property type="component" value="Unassembled WGS sequence"/>
</dbReference>
<gene>
    <name evidence="2" type="ORF">PCOR1329_LOCUS76412</name>
</gene>
<keyword evidence="3" id="KW-1185">Reference proteome</keyword>
<name>A0ABN9XG34_9DINO</name>
<comment type="caution">
    <text evidence="2">The sequence shown here is derived from an EMBL/GenBank/DDBJ whole genome shotgun (WGS) entry which is preliminary data.</text>
</comment>
<organism evidence="2 3">
    <name type="scientific">Prorocentrum cordatum</name>
    <dbReference type="NCBI Taxonomy" id="2364126"/>
    <lineage>
        <taxon>Eukaryota</taxon>
        <taxon>Sar</taxon>
        <taxon>Alveolata</taxon>
        <taxon>Dinophyceae</taxon>
        <taxon>Prorocentrales</taxon>
        <taxon>Prorocentraceae</taxon>
        <taxon>Prorocentrum</taxon>
    </lineage>
</organism>
<feature type="non-terminal residue" evidence="2">
    <location>
        <position position="1"/>
    </location>
</feature>
<feature type="non-terminal residue" evidence="2">
    <location>
        <position position="114"/>
    </location>
</feature>
<accession>A0ABN9XG34</accession>
<dbReference type="EMBL" id="CAUYUJ010020498">
    <property type="protein sequence ID" value="CAK0898649.1"/>
    <property type="molecule type" value="Genomic_DNA"/>
</dbReference>
<protein>
    <submittedName>
        <fullName evidence="2">Uncharacterized protein</fullName>
    </submittedName>
</protein>